<sequence length="319" mass="36687">MPFVIKHFPSHYQRMINTIFPTELSEGWLIIYIDDIIICSDSWSLHLEILARVLNKVSGLNMNISLKKSNFGFEELKGLGDIVSGLNLGIVKIKIAAVLLKPIPQNENQMISFLGFSHYYRQNLGDFAILGKLLYRICDKQTVFEMTQEIIKSYEKIRKALTESPLLLMPDWNIPLKLYIDACQYGLGAALHQVQIIDEKPTEGPVCYISMHIKPTSAIYGSRQTEYLFLVWELEKLHYVIDGSVFEVITHCNDLKSRLNMKTPNRHMFRWKIGIQEYRGDMNIVHKAGKIHKNADGLSGWEFANNLDIPAYLPLEEEP</sequence>
<keyword evidence="3" id="KW-0540">Nuclease</keyword>
<proteinExistence type="predicted"/>
<organism evidence="9 10">
    <name type="scientific">Austropuccinia psidii MF-1</name>
    <dbReference type="NCBI Taxonomy" id="1389203"/>
    <lineage>
        <taxon>Eukaryota</taxon>
        <taxon>Fungi</taxon>
        <taxon>Dikarya</taxon>
        <taxon>Basidiomycota</taxon>
        <taxon>Pucciniomycotina</taxon>
        <taxon>Pucciniomycetes</taxon>
        <taxon>Pucciniales</taxon>
        <taxon>Sphaerophragmiaceae</taxon>
        <taxon>Austropuccinia</taxon>
    </lineage>
</organism>
<dbReference type="InterPro" id="IPR041373">
    <property type="entry name" value="RT_RNaseH"/>
</dbReference>
<evidence type="ECO:0008006" key="11">
    <source>
        <dbReference type="Google" id="ProtNLM"/>
    </source>
</evidence>
<keyword evidence="1" id="KW-0808">Transferase</keyword>
<dbReference type="PANTHER" id="PTHR37984:SF5">
    <property type="entry name" value="PROTEIN NYNRIN-LIKE"/>
    <property type="match status" value="1"/>
</dbReference>
<evidence type="ECO:0000313" key="10">
    <source>
        <dbReference type="Proteomes" id="UP000765509"/>
    </source>
</evidence>
<dbReference type="OrthoDB" id="2272258at2759"/>
<reference evidence="9" key="1">
    <citation type="submission" date="2021-03" db="EMBL/GenBank/DDBJ databases">
        <title>Draft genome sequence of rust myrtle Austropuccinia psidii MF-1, a brazilian biotype.</title>
        <authorList>
            <person name="Quecine M.C."/>
            <person name="Pachon D.M.R."/>
            <person name="Bonatelli M.L."/>
            <person name="Correr F.H."/>
            <person name="Franceschini L.M."/>
            <person name="Leite T.F."/>
            <person name="Margarido G.R.A."/>
            <person name="Almeida C.A."/>
            <person name="Ferrarezi J.A."/>
            <person name="Labate C.A."/>
        </authorList>
    </citation>
    <scope>NUCLEOTIDE SEQUENCE</scope>
    <source>
        <strain evidence="9">MF-1</strain>
    </source>
</reference>
<evidence type="ECO:0000313" key="9">
    <source>
        <dbReference type="EMBL" id="MBW0543882.1"/>
    </source>
</evidence>
<dbReference type="Pfam" id="PF00078">
    <property type="entry name" value="RVT_1"/>
    <property type="match status" value="1"/>
</dbReference>
<gene>
    <name evidence="9" type="ORF">O181_083597</name>
</gene>
<keyword evidence="4" id="KW-0255">Endonuclease</keyword>
<protein>
    <recommendedName>
        <fullName evidence="11">Reverse transcriptase domain-containing protein</fullName>
    </recommendedName>
</protein>
<dbReference type="GO" id="GO:0003964">
    <property type="term" value="F:RNA-directed DNA polymerase activity"/>
    <property type="evidence" value="ECO:0007669"/>
    <property type="project" value="UniProtKB-KW"/>
</dbReference>
<dbReference type="GO" id="GO:0016787">
    <property type="term" value="F:hydrolase activity"/>
    <property type="evidence" value="ECO:0007669"/>
    <property type="project" value="UniProtKB-KW"/>
</dbReference>
<dbReference type="InterPro" id="IPR050951">
    <property type="entry name" value="Retrovirus_Pol_polyprotein"/>
</dbReference>
<feature type="domain" description="Reverse transcriptase" evidence="7">
    <location>
        <begin position="9"/>
        <end position="116"/>
    </location>
</feature>
<dbReference type="GO" id="GO:0004519">
    <property type="term" value="F:endonuclease activity"/>
    <property type="evidence" value="ECO:0007669"/>
    <property type="project" value="UniProtKB-KW"/>
</dbReference>
<dbReference type="InterPro" id="IPR043502">
    <property type="entry name" value="DNA/RNA_pol_sf"/>
</dbReference>
<dbReference type="SUPFAM" id="SSF56672">
    <property type="entry name" value="DNA/RNA polymerases"/>
    <property type="match status" value="1"/>
</dbReference>
<dbReference type="Pfam" id="PF17917">
    <property type="entry name" value="RT_RNaseH"/>
    <property type="match status" value="1"/>
</dbReference>
<keyword evidence="10" id="KW-1185">Reference proteome</keyword>
<keyword evidence="5" id="KW-0378">Hydrolase</keyword>
<dbReference type="InterPro" id="IPR000477">
    <property type="entry name" value="RT_dom"/>
</dbReference>
<keyword evidence="2" id="KW-0548">Nucleotidyltransferase</keyword>
<dbReference type="InterPro" id="IPR043128">
    <property type="entry name" value="Rev_trsase/Diguanyl_cyclase"/>
</dbReference>
<evidence type="ECO:0000256" key="3">
    <source>
        <dbReference type="ARBA" id="ARBA00022722"/>
    </source>
</evidence>
<feature type="domain" description="Reverse transcriptase RNase H-like" evidence="8">
    <location>
        <begin position="173"/>
        <end position="278"/>
    </location>
</feature>
<name>A0A9Q3IK86_9BASI</name>
<evidence type="ECO:0000259" key="8">
    <source>
        <dbReference type="Pfam" id="PF17917"/>
    </source>
</evidence>
<comment type="caution">
    <text evidence="9">The sequence shown here is derived from an EMBL/GenBank/DDBJ whole genome shotgun (WGS) entry which is preliminary data.</text>
</comment>
<evidence type="ECO:0000259" key="7">
    <source>
        <dbReference type="Pfam" id="PF00078"/>
    </source>
</evidence>
<evidence type="ECO:0000256" key="2">
    <source>
        <dbReference type="ARBA" id="ARBA00022695"/>
    </source>
</evidence>
<evidence type="ECO:0000256" key="6">
    <source>
        <dbReference type="ARBA" id="ARBA00022918"/>
    </source>
</evidence>
<evidence type="ECO:0000256" key="1">
    <source>
        <dbReference type="ARBA" id="ARBA00022679"/>
    </source>
</evidence>
<dbReference type="EMBL" id="AVOT02048670">
    <property type="protein sequence ID" value="MBW0543882.1"/>
    <property type="molecule type" value="Genomic_DNA"/>
</dbReference>
<evidence type="ECO:0000256" key="5">
    <source>
        <dbReference type="ARBA" id="ARBA00022801"/>
    </source>
</evidence>
<accession>A0A9Q3IK86</accession>
<keyword evidence="6" id="KW-0695">RNA-directed DNA polymerase</keyword>
<dbReference type="Proteomes" id="UP000765509">
    <property type="component" value="Unassembled WGS sequence"/>
</dbReference>
<dbReference type="Gene3D" id="3.30.70.270">
    <property type="match status" value="2"/>
</dbReference>
<dbReference type="AlphaFoldDB" id="A0A9Q3IK86"/>
<evidence type="ECO:0000256" key="4">
    <source>
        <dbReference type="ARBA" id="ARBA00022759"/>
    </source>
</evidence>
<dbReference type="PANTHER" id="PTHR37984">
    <property type="entry name" value="PROTEIN CBG26694"/>
    <property type="match status" value="1"/>
</dbReference>